<keyword evidence="1 5" id="KW-0378">Hydrolase</keyword>
<dbReference type="Gene3D" id="3.40.50.10810">
    <property type="entry name" value="Tandem AAA-ATPase domain"/>
    <property type="match status" value="1"/>
</dbReference>
<dbReference type="CDD" id="cd18793">
    <property type="entry name" value="SF2_C_SNF"/>
    <property type="match status" value="1"/>
</dbReference>
<dbReference type="SMART" id="SM00487">
    <property type="entry name" value="DEXDc"/>
    <property type="match status" value="1"/>
</dbReference>
<dbReference type="RefSeq" id="WP_379510377.1">
    <property type="nucleotide sequence ID" value="NZ_JBHRTQ010000010.1"/>
</dbReference>
<evidence type="ECO:0000313" key="5">
    <source>
        <dbReference type="EMBL" id="MFC3175002.1"/>
    </source>
</evidence>
<accession>A0ABV7IXS6</accession>
<dbReference type="EC" id="3.6.4.-" evidence="5"/>
<feature type="domain" description="Helicase C-terminal" evidence="4">
    <location>
        <begin position="807"/>
        <end position="970"/>
    </location>
</feature>
<protein>
    <submittedName>
        <fullName evidence="5">DEAD/DEAH box helicase</fullName>
        <ecNumber evidence="5">3.6.4.-</ecNumber>
    </submittedName>
</protein>
<keyword evidence="6" id="KW-1185">Reference proteome</keyword>
<dbReference type="Gene3D" id="3.40.50.300">
    <property type="entry name" value="P-loop containing nucleotide triphosphate hydrolases"/>
    <property type="match status" value="1"/>
</dbReference>
<dbReference type="InterPro" id="IPR027417">
    <property type="entry name" value="P-loop_NTPase"/>
</dbReference>
<dbReference type="Pfam" id="PF00271">
    <property type="entry name" value="Helicase_C"/>
    <property type="match status" value="1"/>
</dbReference>
<dbReference type="InterPro" id="IPR000330">
    <property type="entry name" value="SNF2_N"/>
</dbReference>
<dbReference type="InterPro" id="IPR049730">
    <property type="entry name" value="SNF2/RAD54-like_C"/>
</dbReference>
<evidence type="ECO:0000313" key="6">
    <source>
        <dbReference type="Proteomes" id="UP001595604"/>
    </source>
</evidence>
<reference evidence="6" key="1">
    <citation type="journal article" date="2019" name="Int. J. Syst. Evol. Microbiol.">
        <title>The Global Catalogue of Microorganisms (GCM) 10K type strain sequencing project: providing services to taxonomists for standard genome sequencing and annotation.</title>
        <authorList>
            <consortium name="The Broad Institute Genomics Platform"/>
            <consortium name="The Broad Institute Genome Sequencing Center for Infectious Disease"/>
            <person name="Wu L."/>
            <person name="Ma J."/>
        </authorList>
    </citation>
    <scope>NUCLEOTIDE SEQUENCE [LARGE SCALE GENOMIC DNA]</scope>
    <source>
        <strain evidence="6">KCTC 42984</strain>
    </source>
</reference>
<dbReference type="InterPro" id="IPR014001">
    <property type="entry name" value="Helicase_ATP-bd"/>
</dbReference>
<name>A0ABV7IXS6_9SPHN</name>
<dbReference type="GO" id="GO:0016787">
    <property type="term" value="F:hydrolase activity"/>
    <property type="evidence" value="ECO:0007669"/>
    <property type="project" value="UniProtKB-KW"/>
</dbReference>
<dbReference type="InterPro" id="IPR001650">
    <property type="entry name" value="Helicase_C-like"/>
</dbReference>
<dbReference type="InterPro" id="IPR038718">
    <property type="entry name" value="SNF2-like_sf"/>
</dbReference>
<dbReference type="EMBL" id="JBHRTQ010000010">
    <property type="protein sequence ID" value="MFC3175002.1"/>
    <property type="molecule type" value="Genomic_DNA"/>
</dbReference>
<feature type="compositionally biased region" description="Pro residues" evidence="2">
    <location>
        <begin position="989"/>
        <end position="1000"/>
    </location>
</feature>
<evidence type="ECO:0000259" key="3">
    <source>
        <dbReference type="PROSITE" id="PS51192"/>
    </source>
</evidence>
<evidence type="ECO:0000259" key="4">
    <source>
        <dbReference type="PROSITE" id="PS51194"/>
    </source>
</evidence>
<dbReference type="Pfam" id="PF00176">
    <property type="entry name" value="SNF2-rel_dom"/>
    <property type="match status" value="1"/>
</dbReference>
<feature type="compositionally biased region" description="Low complexity" evidence="2">
    <location>
        <begin position="1001"/>
        <end position="1012"/>
    </location>
</feature>
<evidence type="ECO:0000256" key="2">
    <source>
        <dbReference type="SAM" id="MobiDB-lite"/>
    </source>
</evidence>
<proteinExistence type="predicted"/>
<keyword evidence="5" id="KW-0347">Helicase</keyword>
<keyword evidence="5" id="KW-0547">Nucleotide-binding</keyword>
<evidence type="ECO:0000256" key="1">
    <source>
        <dbReference type="ARBA" id="ARBA00022801"/>
    </source>
</evidence>
<dbReference type="PANTHER" id="PTHR10799">
    <property type="entry name" value="SNF2/RAD54 HELICASE FAMILY"/>
    <property type="match status" value="1"/>
</dbReference>
<feature type="domain" description="Helicase ATP-binding" evidence="3">
    <location>
        <begin position="505"/>
        <end position="684"/>
    </location>
</feature>
<sequence>MAEPRTVFRAVGNRVQLHRETPARLPFGKAAQEVVPVEDWITARAEGSGAALARMWEALGDGSTARDGAPLVQAAADAVELHPDFVARLTDSEAQSLGLPLATQLALNLRSQGLIHRDGFRIDTHWTRTGGVVVRADARNGRLHHNGKEWRIPEAIHSALSCVDAVNAASNEAARQAALAALKATIGDEAGSHIRPDGVIERLRLAYASGLSLSLRASAEGFDFDPVLFSRERLCASDDGSILDEEADSLLPPALAEGFVRRFRAGDGTRRAYLLGDGSLLFIDPQLSRVLGTVRRAQAGTPEQRRAFAAAPERHIAEALREAGEDPADCSQLFVETQQFSERVAGIDVWRKPVLPWIKPKPNSWLPEAFGIRIGEPPEARTLEIPPERLAEATDSARLAVREERATFRFDGEDFPATQSAITALEQLGELVEHARLAPAEPGNVAPEGIRERYFLQVRDNLEDVAFAPLGPAAPAGDEPPPELPATLRSPPKPHQVDGFHWLVSCWRAGLPGALLADDMGLGKTYQALALLAWLRAQEPHPRPVLIVAPSGLLANWRAEIARHLEPDALGRVVSAYGTELSRLRQGSGRYIDSGASAIDPAAWSQAGLVLTTYETMRDYHLSFARQPFAAILYDEAQKLKNPASQLTRAAKTLNARFQLAMTGTPVENRLQDLWSIYDVVHPGLLGSSKAFEQNWPAQTEKLKSLHDFLTRPGEGRPPVLLRRLKDECLDSLPAKRIVAMPVPMPAAQARAYENVIARALAVKGTGERGRMLEVLHLLRGVSLHPRRPDDDGGDDGYFRDSARLAALFDILRRVADAGEKALVFCESLAMQALLAAELRRHFALGHPVLRIHGGITGDARQAAVETFQSRPAGFDVMILSPKAGGVGLTLTAANHVIHLSRWWNPAVEDQATDRAYRIGQTRDVTVYLPQSVHPDPAIGPTSFDIKLHELMERKRALGRGLLAPGDDEGDTDTLFDLVVSEVPERDPPAPAPAPTPPVAPTETPVPSLRGRLTLRRRETPRPAATPIDSPPVPSPWPRRLVYEEGGLRDRAIFTGPIATDPIRELVLVDPYAGAGERARRHTADFARMLLGDGTGVEPVTLVTFDADSVDVRDPESSEHQHAHMHECWKRAFGNGVGLQYIQLSRRGNRALHDREVRATTRSGRRLIWDLGHGIEGVMTARFRCVVVLTEE</sequence>
<organism evidence="5 6">
    <name type="scientific">Novosphingobium bradum</name>
    <dbReference type="NCBI Taxonomy" id="1737444"/>
    <lineage>
        <taxon>Bacteria</taxon>
        <taxon>Pseudomonadati</taxon>
        <taxon>Pseudomonadota</taxon>
        <taxon>Alphaproteobacteria</taxon>
        <taxon>Sphingomonadales</taxon>
        <taxon>Sphingomonadaceae</taxon>
        <taxon>Novosphingobium</taxon>
    </lineage>
</organism>
<dbReference type="SUPFAM" id="SSF52540">
    <property type="entry name" value="P-loop containing nucleoside triphosphate hydrolases"/>
    <property type="match status" value="2"/>
</dbReference>
<dbReference type="SMART" id="SM00490">
    <property type="entry name" value="HELICc"/>
    <property type="match status" value="1"/>
</dbReference>
<comment type="caution">
    <text evidence="5">The sequence shown here is derived from an EMBL/GenBank/DDBJ whole genome shotgun (WGS) entry which is preliminary data.</text>
</comment>
<keyword evidence="5" id="KW-0067">ATP-binding</keyword>
<feature type="region of interest" description="Disordered" evidence="2">
    <location>
        <begin position="984"/>
        <end position="1038"/>
    </location>
</feature>
<dbReference type="Proteomes" id="UP001595604">
    <property type="component" value="Unassembled WGS sequence"/>
</dbReference>
<dbReference type="PROSITE" id="PS51192">
    <property type="entry name" value="HELICASE_ATP_BIND_1"/>
    <property type="match status" value="1"/>
</dbReference>
<dbReference type="GO" id="GO:0004386">
    <property type="term" value="F:helicase activity"/>
    <property type="evidence" value="ECO:0007669"/>
    <property type="project" value="UniProtKB-KW"/>
</dbReference>
<dbReference type="PROSITE" id="PS51194">
    <property type="entry name" value="HELICASE_CTER"/>
    <property type="match status" value="1"/>
</dbReference>
<gene>
    <name evidence="5" type="ORF">ACFOD9_12150</name>
</gene>